<evidence type="ECO:0000313" key="1">
    <source>
        <dbReference type="EMBL" id="TGY32798.1"/>
    </source>
</evidence>
<name>A0A4S2CV32_9MICO</name>
<protein>
    <submittedName>
        <fullName evidence="1">Uncharacterized protein</fullName>
    </submittedName>
</protein>
<gene>
    <name evidence="1" type="ORF">E5344_14975</name>
</gene>
<dbReference type="RefSeq" id="WP_135950165.1">
    <property type="nucleotide sequence ID" value="NZ_SRYO01000017.1"/>
</dbReference>
<comment type="caution">
    <text evidence="1">The sequence shown here is derived from an EMBL/GenBank/DDBJ whole genome shotgun (WGS) entry which is preliminary data.</text>
</comment>
<evidence type="ECO:0000313" key="2">
    <source>
        <dbReference type="Proteomes" id="UP000309893"/>
    </source>
</evidence>
<sequence length="161" mass="17620">MNSRTSLTIYPAHDEQTLLPPTPILVDEHYFVRAGLEQLPARLIGFSPAGALAITAWVHDVFRAPELARDLYPTFIIAGRVQAYPIPAARVTVREPAGVVQVVITDPRGKRYRPYLGEDRDIADRIAAAWGSHRGYSATVQPIGPPPSFGPVAVRVVGFQL</sequence>
<dbReference type="Proteomes" id="UP000309893">
    <property type="component" value="Unassembled WGS sequence"/>
</dbReference>
<accession>A0A4S2CV32</accession>
<dbReference type="EMBL" id="SRYO01000017">
    <property type="protein sequence ID" value="TGY32798.1"/>
    <property type="molecule type" value="Genomic_DNA"/>
</dbReference>
<feature type="non-terminal residue" evidence="1">
    <location>
        <position position="161"/>
    </location>
</feature>
<dbReference type="OrthoDB" id="5068276at2"/>
<reference evidence="1 2" key="1">
    <citation type="submission" date="2019-04" db="EMBL/GenBank/DDBJ databases">
        <title>Microbes associate with the intestines of laboratory mice.</title>
        <authorList>
            <person name="Navarre W."/>
            <person name="Wong E."/>
            <person name="Huang K."/>
            <person name="Tropini C."/>
            <person name="Ng K."/>
            <person name="Yu B."/>
        </authorList>
    </citation>
    <scope>NUCLEOTIDE SEQUENCE [LARGE SCALE GENOMIC DNA]</scope>
    <source>
        <strain evidence="1 2">NM46_B2-13</strain>
    </source>
</reference>
<dbReference type="AlphaFoldDB" id="A0A4S2CV32"/>
<organism evidence="1 2">
    <name type="scientific">Microbacterium laevaniformans</name>
    <dbReference type="NCBI Taxonomy" id="36807"/>
    <lineage>
        <taxon>Bacteria</taxon>
        <taxon>Bacillati</taxon>
        <taxon>Actinomycetota</taxon>
        <taxon>Actinomycetes</taxon>
        <taxon>Micrococcales</taxon>
        <taxon>Microbacteriaceae</taxon>
        <taxon>Microbacterium</taxon>
    </lineage>
</organism>
<proteinExistence type="predicted"/>